<proteinExistence type="predicted"/>
<evidence type="ECO:0000256" key="1">
    <source>
        <dbReference type="SAM" id="MobiDB-lite"/>
    </source>
</evidence>
<dbReference type="EMBL" id="MHSK01000008">
    <property type="protein sequence ID" value="OHA42649.1"/>
    <property type="molecule type" value="Genomic_DNA"/>
</dbReference>
<name>A0A1G2P4L4_9BACT</name>
<reference evidence="2 3" key="1">
    <citation type="journal article" date="2016" name="Nat. Commun.">
        <title>Thousands of microbial genomes shed light on interconnected biogeochemical processes in an aquifer system.</title>
        <authorList>
            <person name="Anantharaman K."/>
            <person name="Brown C.T."/>
            <person name="Hug L.A."/>
            <person name="Sharon I."/>
            <person name="Castelle C.J."/>
            <person name="Probst A.J."/>
            <person name="Thomas B.C."/>
            <person name="Singh A."/>
            <person name="Wilkins M.J."/>
            <person name="Karaoz U."/>
            <person name="Brodie E.L."/>
            <person name="Williams K.H."/>
            <person name="Hubbard S.S."/>
            <person name="Banfield J.F."/>
        </authorList>
    </citation>
    <scope>NUCLEOTIDE SEQUENCE [LARGE SCALE GENOMIC DNA]</scope>
</reference>
<evidence type="ECO:0000313" key="2">
    <source>
        <dbReference type="EMBL" id="OHA42649.1"/>
    </source>
</evidence>
<dbReference type="Proteomes" id="UP000177269">
    <property type="component" value="Unassembled WGS sequence"/>
</dbReference>
<feature type="region of interest" description="Disordered" evidence="1">
    <location>
        <begin position="1"/>
        <end position="20"/>
    </location>
</feature>
<comment type="caution">
    <text evidence="2">The sequence shown here is derived from an EMBL/GenBank/DDBJ whole genome shotgun (WGS) entry which is preliminary data.</text>
</comment>
<protein>
    <submittedName>
        <fullName evidence="2">Uncharacterized protein</fullName>
    </submittedName>
</protein>
<gene>
    <name evidence="2" type="ORF">A3G52_00545</name>
</gene>
<dbReference type="AlphaFoldDB" id="A0A1G2P4L4"/>
<accession>A0A1G2P4L4</accession>
<sequence>MRKLKANRNKGGASSDRGLQPDLLKPELLVIAGQHTAVNTFSSLVLTARQLKGVGNTRSSLQGDLR</sequence>
<organism evidence="2 3">
    <name type="scientific">Candidatus Taylorbacteria bacterium RIFCSPLOWO2_12_FULL_43_20</name>
    <dbReference type="NCBI Taxonomy" id="1802332"/>
    <lineage>
        <taxon>Bacteria</taxon>
        <taxon>Candidatus Tayloriibacteriota</taxon>
    </lineage>
</organism>
<evidence type="ECO:0000313" key="3">
    <source>
        <dbReference type="Proteomes" id="UP000177269"/>
    </source>
</evidence>